<organism evidence="2 3">
    <name type="scientific">Moraxella equi</name>
    <dbReference type="NCBI Taxonomy" id="60442"/>
    <lineage>
        <taxon>Bacteria</taxon>
        <taxon>Pseudomonadati</taxon>
        <taxon>Pseudomonadota</taxon>
        <taxon>Gammaproteobacteria</taxon>
        <taxon>Moraxellales</taxon>
        <taxon>Moraxellaceae</taxon>
        <taxon>Moraxella</taxon>
    </lineage>
</organism>
<evidence type="ECO:0000259" key="1">
    <source>
        <dbReference type="PROSITE" id="PS50994"/>
    </source>
</evidence>
<gene>
    <name evidence="2" type="ORF">B5J93_13175</name>
</gene>
<feature type="non-terminal residue" evidence="2">
    <location>
        <position position="323"/>
    </location>
</feature>
<feature type="domain" description="Integrase catalytic" evidence="1">
    <location>
        <begin position="11"/>
        <end position="227"/>
    </location>
</feature>
<dbReference type="InterPro" id="IPR012337">
    <property type="entry name" value="RNaseH-like_sf"/>
</dbReference>
<dbReference type="Pfam" id="PF09299">
    <property type="entry name" value="Mu-transpos_C"/>
    <property type="match status" value="1"/>
</dbReference>
<reference evidence="2 3" key="1">
    <citation type="submission" date="2017-03" db="EMBL/GenBank/DDBJ databases">
        <title>Draft genome sequence of Moraxella equi CCUG 4950T type strain.</title>
        <authorList>
            <person name="Salva-Serra F."/>
            <person name="Engstrom-Jakobsson H."/>
            <person name="Thorell K."/>
            <person name="Jaen-Luchoro D."/>
            <person name="Gonzales-Siles L."/>
            <person name="Karlsson R."/>
            <person name="Yazdan S."/>
            <person name="Boulund F."/>
            <person name="Johnning A."/>
            <person name="Engstrand L."/>
            <person name="Kristiansson E."/>
            <person name="Moore E."/>
        </authorList>
    </citation>
    <scope>NUCLEOTIDE SEQUENCE [LARGE SCALE GENOMIC DNA]</scope>
    <source>
        <strain evidence="2 3">CCUG 4950</strain>
    </source>
</reference>
<protein>
    <recommendedName>
        <fullName evidence="1">Integrase catalytic domain-containing protein</fullName>
    </recommendedName>
</protein>
<dbReference type="SUPFAM" id="SSF53098">
    <property type="entry name" value="Ribonuclease H-like"/>
    <property type="match status" value="1"/>
</dbReference>
<proteinExistence type="predicted"/>
<dbReference type="InterPro" id="IPR036397">
    <property type="entry name" value="RNaseH_sf"/>
</dbReference>
<sequence length="323" mass="36227">MVYIRRDWNDEGYANNHIWVSDGHSLKCSVKHHKSGQAVMPEITLIIDAPSRYIVGYSLSYSESGMAVLSALRYAWARHGVNAVHYSDNGRGEKNVMLSDKVVGVFARLGITHLTGIPGNPQGRGIIERLMREVPKRVAQSFESYHGADADPDTVRKRLQAKIAHNKANMDGKVTGEMTPLQRKGAEITPTMSELKMVVEALIDEYNNVRKHSSIVMTPAQKRAELDKKHGSERVWLSELDLRALAVAVVERTVSRGWVRHDNRFYFSQALVDWHGKKVYLYANDDSVAEMAVRDKDGVYICTAILEGNSTPAIPLDLLYQPN</sequence>
<dbReference type="Proteomes" id="UP000190777">
    <property type="component" value="Unassembled WGS sequence"/>
</dbReference>
<accession>A0ABX3NEI4</accession>
<dbReference type="InterPro" id="IPR015378">
    <property type="entry name" value="Transposase-like_Mu_C"/>
</dbReference>
<dbReference type="InterPro" id="IPR009004">
    <property type="entry name" value="Transposase_Mu_C"/>
</dbReference>
<evidence type="ECO:0000313" key="2">
    <source>
        <dbReference type="EMBL" id="OPH33128.1"/>
    </source>
</evidence>
<evidence type="ECO:0000313" key="3">
    <source>
        <dbReference type="Proteomes" id="UP000190777"/>
    </source>
</evidence>
<dbReference type="Gene3D" id="3.30.420.10">
    <property type="entry name" value="Ribonuclease H-like superfamily/Ribonuclease H"/>
    <property type="match status" value="1"/>
</dbReference>
<dbReference type="PROSITE" id="PS50994">
    <property type="entry name" value="INTEGRASE"/>
    <property type="match status" value="1"/>
</dbReference>
<dbReference type="SUPFAM" id="SSF50610">
    <property type="entry name" value="mu transposase, C-terminal domain"/>
    <property type="match status" value="1"/>
</dbReference>
<keyword evidence="3" id="KW-1185">Reference proteome</keyword>
<name>A0ABX3NEI4_9GAMM</name>
<comment type="caution">
    <text evidence="2">The sequence shown here is derived from an EMBL/GenBank/DDBJ whole genome shotgun (WGS) entry which is preliminary data.</text>
</comment>
<dbReference type="EMBL" id="MXAP01000193">
    <property type="protein sequence ID" value="OPH33128.1"/>
    <property type="molecule type" value="Genomic_DNA"/>
</dbReference>
<dbReference type="InterPro" id="IPR001584">
    <property type="entry name" value="Integrase_cat-core"/>
</dbReference>